<dbReference type="SUPFAM" id="SSF53850">
    <property type="entry name" value="Periplasmic binding protein-like II"/>
    <property type="match status" value="1"/>
</dbReference>
<dbReference type="InterPro" id="IPR005119">
    <property type="entry name" value="LysR_subst-bd"/>
</dbReference>
<dbReference type="GO" id="GO:0003700">
    <property type="term" value="F:DNA-binding transcription factor activity"/>
    <property type="evidence" value="ECO:0007669"/>
    <property type="project" value="InterPro"/>
</dbReference>
<protein>
    <submittedName>
        <fullName evidence="7">LysR family transcriptional regulator</fullName>
    </submittedName>
</protein>
<dbReference type="InterPro" id="IPR036390">
    <property type="entry name" value="WH_DNA-bd_sf"/>
</dbReference>
<dbReference type="Gene3D" id="3.40.190.10">
    <property type="entry name" value="Periplasmic binding protein-like II"/>
    <property type="match status" value="2"/>
</dbReference>
<evidence type="ECO:0000256" key="5">
    <source>
        <dbReference type="ARBA" id="ARBA00023163"/>
    </source>
</evidence>
<dbReference type="GO" id="GO:0032993">
    <property type="term" value="C:protein-DNA complex"/>
    <property type="evidence" value="ECO:0007669"/>
    <property type="project" value="TreeGrafter"/>
</dbReference>
<reference evidence="7" key="2">
    <citation type="submission" date="2021-09" db="EMBL/GenBank/DDBJ databases">
        <authorList>
            <person name="Gilroy R."/>
        </authorList>
    </citation>
    <scope>NUCLEOTIDE SEQUENCE</scope>
    <source>
        <strain evidence="7">ChiGjej1B1-18357</strain>
    </source>
</reference>
<dbReference type="Pfam" id="PF03466">
    <property type="entry name" value="LysR_substrate"/>
    <property type="match status" value="1"/>
</dbReference>
<reference evidence="7" key="1">
    <citation type="journal article" date="2021" name="PeerJ">
        <title>Extensive microbial diversity within the chicken gut microbiome revealed by metagenomics and culture.</title>
        <authorList>
            <person name="Gilroy R."/>
            <person name="Ravi A."/>
            <person name="Getino M."/>
            <person name="Pursley I."/>
            <person name="Horton D.L."/>
            <person name="Alikhan N.F."/>
            <person name="Baker D."/>
            <person name="Gharbi K."/>
            <person name="Hall N."/>
            <person name="Watson M."/>
            <person name="Adriaenssens E.M."/>
            <person name="Foster-Nyarko E."/>
            <person name="Jarju S."/>
            <person name="Secka A."/>
            <person name="Antonio M."/>
            <person name="Oren A."/>
            <person name="Chaudhuri R.R."/>
            <person name="La Ragione R."/>
            <person name="Hildebrand F."/>
            <person name="Pallen M.J."/>
        </authorList>
    </citation>
    <scope>NUCLEOTIDE SEQUENCE</scope>
    <source>
        <strain evidence="7">ChiGjej1B1-18357</strain>
    </source>
</reference>
<keyword evidence="5" id="KW-0804">Transcription</keyword>
<dbReference type="SUPFAM" id="SSF46785">
    <property type="entry name" value="Winged helix' DNA-binding domain"/>
    <property type="match status" value="1"/>
</dbReference>
<dbReference type="Proteomes" id="UP000776650">
    <property type="component" value="Unassembled WGS sequence"/>
</dbReference>
<keyword evidence="4" id="KW-0010">Activator</keyword>
<evidence type="ECO:0000256" key="3">
    <source>
        <dbReference type="ARBA" id="ARBA00023125"/>
    </source>
</evidence>
<dbReference type="PROSITE" id="PS50931">
    <property type="entry name" value="HTH_LYSR"/>
    <property type="match status" value="1"/>
</dbReference>
<organism evidence="7 8">
    <name type="scientific">Dietzia timorensis</name>
    <dbReference type="NCBI Taxonomy" id="499555"/>
    <lineage>
        <taxon>Bacteria</taxon>
        <taxon>Bacillati</taxon>
        <taxon>Actinomycetota</taxon>
        <taxon>Actinomycetes</taxon>
        <taxon>Mycobacteriales</taxon>
        <taxon>Dietziaceae</taxon>
        <taxon>Dietzia</taxon>
    </lineage>
</organism>
<gene>
    <name evidence="7" type="ORF">K8V11_13190</name>
</gene>
<dbReference type="InterPro" id="IPR036388">
    <property type="entry name" value="WH-like_DNA-bd_sf"/>
</dbReference>
<dbReference type="GO" id="GO:0003677">
    <property type="term" value="F:DNA binding"/>
    <property type="evidence" value="ECO:0007669"/>
    <property type="project" value="UniProtKB-KW"/>
</dbReference>
<proteinExistence type="inferred from homology"/>
<comment type="caution">
    <text evidence="7">The sequence shown here is derived from an EMBL/GenBank/DDBJ whole genome shotgun (WGS) entry which is preliminary data.</text>
</comment>
<dbReference type="AlphaFoldDB" id="A0A921JZI5"/>
<comment type="similarity">
    <text evidence="1">Belongs to the LysR transcriptional regulatory family.</text>
</comment>
<name>A0A921JZI5_9ACTN</name>
<accession>A0A921JZI5</accession>
<keyword evidence="2" id="KW-0805">Transcription regulation</keyword>
<dbReference type="RefSeq" id="WP_303915167.1">
    <property type="nucleotide sequence ID" value="NZ_DYXM01000253.1"/>
</dbReference>
<keyword evidence="3" id="KW-0238">DNA-binding</keyword>
<evidence type="ECO:0000256" key="4">
    <source>
        <dbReference type="ARBA" id="ARBA00023159"/>
    </source>
</evidence>
<evidence type="ECO:0000313" key="7">
    <source>
        <dbReference type="EMBL" id="HJE91953.1"/>
    </source>
</evidence>
<evidence type="ECO:0000256" key="1">
    <source>
        <dbReference type="ARBA" id="ARBA00009437"/>
    </source>
</evidence>
<dbReference type="PANTHER" id="PTHR30346:SF28">
    <property type="entry name" value="HTH-TYPE TRANSCRIPTIONAL REGULATOR CYNR"/>
    <property type="match status" value="1"/>
</dbReference>
<dbReference type="Gene3D" id="1.10.10.10">
    <property type="entry name" value="Winged helix-like DNA-binding domain superfamily/Winged helix DNA-binding domain"/>
    <property type="match status" value="1"/>
</dbReference>
<evidence type="ECO:0000313" key="8">
    <source>
        <dbReference type="Proteomes" id="UP000776650"/>
    </source>
</evidence>
<feature type="domain" description="HTH lysR-type" evidence="6">
    <location>
        <begin position="11"/>
        <end position="68"/>
    </location>
</feature>
<dbReference type="Pfam" id="PF00126">
    <property type="entry name" value="HTH_1"/>
    <property type="match status" value="1"/>
</dbReference>
<evidence type="ECO:0000259" key="6">
    <source>
        <dbReference type="PROSITE" id="PS50931"/>
    </source>
</evidence>
<evidence type="ECO:0000256" key="2">
    <source>
        <dbReference type="ARBA" id="ARBA00023015"/>
    </source>
</evidence>
<dbReference type="EMBL" id="DYXM01000253">
    <property type="protein sequence ID" value="HJE91953.1"/>
    <property type="molecule type" value="Genomic_DNA"/>
</dbReference>
<dbReference type="InterPro" id="IPR000847">
    <property type="entry name" value="LysR_HTH_N"/>
</dbReference>
<dbReference type="PANTHER" id="PTHR30346">
    <property type="entry name" value="TRANSCRIPTIONAL DUAL REGULATOR HCAR-RELATED"/>
    <property type="match status" value="1"/>
</dbReference>
<sequence>MEQFLSAEAEQLLPLLAAFDALATEGTVTGAAAAMGVPQSSLSRRLRTVESVLGVPLVQRVGRGIELTPQGREFHVRTRGLLRSLDETIGALSRDADPEEGLVRFGFPLSLSPLSVPGVLAAFHSRYPKIRLHVVQGYGEELVKQLRTGQLDLAIVIPASNEVPTSILGYQSIDCYVSKTHRLAGRTSVSLSELKDETFIANPRSYHLRRMIDMWCKDAGFVPNVPFEITEFDTIRALTAQGLGVALLPPPESDISGLVRIPLLSKCTRTVGLSAAIDEPTIPVRRLHHFLSTHSEALGGAIDAAP</sequence>